<feature type="repeat" description="RCC1" evidence="3">
    <location>
        <begin position="479"/>
        <end position="546"/>
    </location>
</feature>
<evidence type="ECO:0000313" key="6">
    <source>
        <dbReference type="EMBL" id="EGZ25432.1"/>
    </source>
</evidence>
<dbReference type="PROSITE" id="PS50096">
    <property type="entry name" value="IQ"/>
    <property type="match status" value="1"/>
</dbReference>
<feature type="repeat" description="RCC1" evidence="3">
    <location>
        <begin position="1065"/>
        <end position="1116"/>
    </location>
</feature>
<dbReference type="PROSITE" id="PS00626">
    <property type="entry name" value="RCC1_2"/>
    <property type="match status" value="1"/>
</dbReference>
<dbReference type="Gene3D" id="1.10.238.10">
    <property type="entry name" value="EF-hand"/>
    <property type="match status" value="1"/>
</dbReference>
<evidence type="ECO:0000256" key="1">
    <source>
        <dbReference type="ARBA" id="ARBA00022737"/>
    </source>
</evidence>
<dbReference type="EMBL" id="JH159152">
    <property type="protein sequence ID" value="EGZ25432.1"/>
    <property type="molecule type" value="Genomic_DNA"/>
</dbReference>
<feature type="repeat" description="RCC1" evidence="3">
    <location>
        <begin position="276"/>
        <end position="332"/>
    </location>
</feature>
<dbReference type="InterPro" id="IPR000048">
    <property type="entry name" value="IQ_motif_EF-hand-BS"/>
</dbReference>
<dbReference type="Proteomes" id="UP000002640">
    <property type="component" value="Unassembled WGS sequence"/>
</dbReference>
<dbReference type="GO" id="GO:0005509">
    <property type="term" value="F:calcium ion binding"/>
    <property type="evidence" value="ECO:0007669"/>
    <property type="project" value="InterPro"/>
</dbReference>
<dbReference type="RefSeq" id="XP_009520720.1">
    <property type="nucleotide sequence ID" value="XM_009522425.1"/>
</dbReference>
<dbReference type="PROSITE" id="PS50012">
    <property type="entry name" value="RCC1_3"/>
    <property type="match status" value="7"/>
</dbReference>
<dbReference type="Gene3D" id="2.130.10.30">
    <property type="entry name" value="Regulator of chromosome condensation 1/beta-lactamase-inhibitor protein II"/>
    <property type="match status" value="2"/>
</dbReference>
<dbReference type="SUPFAM" id="SSF50985">
    <property type="entry name" value="RCC1/BLIP-II"/>
    <property type="match status" value="2"/>
</dbReference>
<dbReference type="PANTHER" id="PTHR22870:SF360">
    <property type="entry name" value="ULTRAVIOLET-B RECEPTOR UVR8"/>
    <property type="match status" value="1"/>
</dbReference>
<keyword evidence="1" id="KW-0677">Repeat</keyword>
<keyword evidence="7" id="KW-1185">Reference proteome</keyword>
<feature type="region of interest" description="Disordered" evidence="4">
    <location>
        <begin position="1150"/>
        <end position="1178"/>
    </location>
</feature>
<dbReference type="KEGG" id="psoj:PHYSODRAFT_487209"/>
<dbReference type="SUPFAM" id="SSF47473">
    <property type="entry name" value="EF-hand"/>
    <property type="match status" value="1"/>
</dbReference>
<feature type="compositionally biased region" description="Basic residues" evidence="4">
    <location>
        <begin position="1167"/>
        <end position="1178"/>
    </location>
</feature>
<dbReference type="OMA" id="ITHISCG"/>
<dbReference type="PANTHER" id="PTHR22870">
    <property type="entry name" value="REGULATOR OF CHROMOSOME CONDENSATION"/>
    <property type="match status" value="1"/>
</dbReference>
<protein>
    <recommendedName>
        <fullName evidence="5">EF-hand domain-containing protein</fullName>
    </recommendedName>
</protein>
<dbReference type="InParanoid" id="G4YTW1"/>
<dbReference type="InterPro" id="IPR018247">
    <property type="entry name" value="EF_Hand_1_Ca_BS"/>
</dbReference>
<dbReference type="InterPro" id="IPR002048">
    <property type="entry name" value="EF_hand_dom"/>
</dbReference>
<feature type="repeat" description="RCC1" evidence="3">
    <location>
        <begin position="399"/>
        <end position="478"/>
    </location>
</feature>
<dbReference type="AlphaFoldDB" id="G4YTW1"/>
<reference evidence="6 7" key="1">
    <citation type="journal article" date="2006" name="Science">
        <title>Phytophthora genome sequences uncover evolutionary origins and mechanisms of pathogenesis.</title>
        <authorList>
            <person name="Tyler B.M."/>
            <person name="Tripathy S."/>
            <person name="Zhang X."/>
            <person name="Dehal P."/>
            <person name="Jiang R.H."/>
            <person name="Aerts A."/>
            <person name="Arredondo F.D."/>
            <person name="Baxter L."/>
            <person name="Bensasson D."/>
            <person name="Beynon J.L."/>
            <person name="Chapman J."/>
            <person name="Damasceno C.M."/>
            <person name="Dorrance A.E."/>
            <person name="Dou D."/>
            <person name="Dickerman A.W."/>
            <person name="Dubchak I.L."/>
            <person name="Garbelotto M."/>
            <person name="Gijzen M."/>
            <person name="Gordon S.G."/>
            <person name="Govers F."/>
            <person name="Grunwald N.J."/>
            <person name="Huang W."/>
            <person name="Ivors K.L."/>
            <person name="Jones R.W."/>
            <person name="Kamoun S."/>
            <person name="Krampis K."/>
            <person name="Lamour K.H."/>
            <person name="Lee M.K."/>
            <person name="McDonald W.H."/>
            <person name="Medina M."/>
            <person name="Meijer H.J."/>
            <person name="Nordberg E.K."/>
            <person name="Maclean D.J."/>
            <person name="Ospina-Giraldo M.D."/>
            <person name="Morris P.F."/>
            <person name="Phuntumart V."/>
            <person name="Putnam N.H."/>
            <person name="Rash S."/>
            <person name="Rose J.K."/>
            <person name="Sakihama Y."/>
            <person name="Salamov A.A."/>
            <person name="Savidor A."/>
            <person name="Scheuring C.F."/>
            <person name="Smith B.M."/>
            <person name="Sobral B.W."/>
            <person name="Terry A."/>
            <person name="Torto-Alalibo T.A."/>
            <person name="Win J."/>
            <person name="Xu Z."/>
            <person name="Zhang H."/>
            <person name="Grigoriev I.V."/>
            <person name="Rokhsar D.S."/>
            <person name="Boore J.L."/>
        </authorList>
    </citation>
    <scope>NUCLEOTIDE SEQUENCE [LARGE SCALE GENOMIC DNA]</scope>
    <source>
        <strain evidence="6 7">P6497</strain>
    </source>
</reference>
<dbReference type="InterPro" id="IPR009091">
    <property type="entry name" value="RCC1/BLIP-II"/>
</dbReference>
<keyword evidence="2" id="KW-0106">Calcium</keyword>
<feature type="domain" description="EF-hand" evidence="5">
    <location>
        <begin position="103"/>
        <end position="138"/>
    </location>
</feature>
<evidence type="ECO:0000256" key="2">
    <source>
        <dbReference type="ARBA" id="ARBA00022837"/>
    </source>
</evidence>
<proteinExistence type="predicted"/>
<feature type="repeat" description="RCC1" evidence="3">
    <location>
        <begin position="973"/>
        <end position="1042"/>
    </location>
</feature>
<dbReference type="InterPro" id="IPR058923">
    <property type="entry name" value="RCC1-like_dom"/>
</dbReference>
<dbReference type="Pfam" id="PF00612">
    <property type="entry name" value="IQ"/>
    <property type="match status" value="1"/>
</dbReference>
<evidence type="ECO:0000256" key="4">
    <source>
        <dbReference type="SAM" id="MobiDB-lite"/>
    </source>
</evidence>
<dbReference type="InterPro" id="IPR000408">
    <property type="entry name" value="Reg_chr_condens"/>
</dbReference>
<organism evidence="6 7">
    <name type="scientific">Phytophthora sojae (strain P6497)</name>
    <name type="common">Soybean stem and root rot agent</name>
    <name type="synonym">Phytophthora megasperma f. sp. glycines</name>
    <dbReference type="NCBI Taxonomy" id="1094619"/>
    <lineage>
        <taxon>Eukaryota</taxon>
        <taxon>Sar</taxon>
        <taxon>Stramenopiles</taxon>
        <taxon>Oomycota</taxon>
        <taxon>Peronosporomycetes</taxon>
        <taxon>Peronosporales</taxon>
        <taxon>Peronosporaceae</taxon>
        <taxon>Phytophthora</taxon>
    </lineage>
</organism>
<gene>
    <name evidence="6" type="ORF">PHYSODRAFT_487209</name>
</gene>
<feature type="repeat" description="RCC1" evidence="3">
    <location>
        <begin position="549"/>
        <end position="599"/>
    </location>
</feature>
<dbReference type="InterPro" id="IPR011992">
    <property type="entry name" value="EF-hand-dom_pair"/>
</dbReference>
<evidence type="ECO:0000259" key="5">
    <source>
        <dbReference type="PROSITE" id="PS50222"/>
    </source>
</evidence>
<dbReference type="STRING" id="1094619.G4YTW1"/>
<dbReference type="InterPro" id="IPR051210">
    <property type="entry name" value="Ub_ligase/GEF_domain"/>
</dbReference>
<dbReference type="PROSITE" id="PS50222">
    <property type="entry name" value="EF_HAND_2"/>
    <property type="match status" value="1"/>
</dbReference>
<evidence type="ECO:0000313" key="7">
    <source>
        <dbReference type="Proteomes" id="UP000002640"/>
    </source>
</evidence>
<dbReference type="Pfam" id="PF00415">
    <property type="entry name" value="RCC1"/>
    <property type="match status" value="2"/>
</dbReference>
<dbReference type="SMR" id="G4YTW1"/>
<dbReference type="Gene3D" id="3.50.30.30">
    <property type="match status" value="1"/>
</dbReference>
<evidence type="ECO:0000256" key="3">
    <source>
        <dbReference type="PROSITE-ProRule" id="PRU00235"/>
    </source>
</evidence>
<dbReference type="Pfam" id="PF25390">
    <property type="entry name" value="WD40_RLD"/>
    <property type="match status" value="1"/>
</dbReference>
<dbReference type="CDD" id="cd00538">
    <property type="entry name" value="PA"/>
    <property type="match status" value="1"/>
</dbReference>
<accession>G4YTW1</accession>
<dbReference type="GeneID" id="20656125"/>
<name>G4YTW1_PHYSP</name>
<dbReference type="PROSITE" id="PS00018">
    <property type="entry name" value="EF_HAND_1"/>
    <property type="match status" value="1"/>
</dbReference>
<feature type="repeat" description="RCC1" evidence="3">
    <location>
        <begin position="333"/>
        <end position="398"/>
    </location>
</feature>
<sequence length="1178" mass="128076">MGGRFSRVQYREQDAAVLSHLVLLTQVWGLDEIAFLSMRLRRLSFNFCLTLQQFEDLVGLRSNPLFKTMLHRWFATFQNTHSSTIVNGLEFLTALALTAADGKLEEKAGAVFGIFDFDDSGAITRDELGILIKSAVRGLSKATKGLGPRLAALCPMSEVAELTRQCFVHCDLDDEQDLPRSRFILWVKQTPKIVNLLRCFVQREFLSEEEAAVVIQRCSRGMLARREAAERRLELQLEVEQELAQAAQKIQDVVVTRKKKRERLRQQKVEQFAHHGAVYSFGANARAQLGHANLELSRHVVSPLLAAFFKHNELRISRVALSETHASAVASDGQVFTWGAGVPGSFGFLIPPHSQDGSGFGSTAGLVRRQPTRVDDLNDVIIVDSRLGSHHSVALSAGGIVYTWGSGGYGQLGHGDFAVAEDDSERSDAIFRSQFDPHTGREYPVIDLPLQLDSSYFEEMRVTQVACGCYFSMVVTEDGSVFSWGEGSDGQLGLGYSDSFRVGFLDPNISGSNFVYIPSPTRIDALKEPIESIAVGGNHVFAIGRAPARHVFEWGAWKRRGPTDARESAFAPLENAALSALSVHQIAAGKEHALAVASRVQVSLSVDQYPYRRRSSSPDLDEKLSEGESLRAVALCARFGAQPSQLSRAITGSVFAVPLPADEFGGSIQVYPSASASSSAASAALSAAVYNRSDSQLRSSLARCTGRIALLDRGTSTGHWISLLLDSSRPAELLEIPCVPANVGPTLNATGVKAQLFYSPERLSSLRLYVRPDEVVGRIAVLEFGQEDVAFDADALEAAELIGRLMSSLVALVKDAQNAGAVGVVIIFDFLEADAFSLEIDEEDSDTDIFKIPAVMIRKSLHGELLLEQLQTPGKRPWSIVSYKEDVLGKQISIAQKAGAKAVVVAQTRVDPDPIRLGMSVFGAGEDEKAPSSSGIKIPVISIPYQVGARMKATLDGVEAEDSQCRIALVGPGTLYAWGLAENGRLGLGDIENEALFQSGYDGARQKSYQFVQDPEVVSTLLFKEITHISCGEGHSAAVSSTWIESVGQRGFGTEVTQTSWTGDGALYCWGSGRDGKLGTGSLDDEDAPVVVDALSSVKVARVECGARQTVRGTFNLSSYKVSTMHLILMQHSVLHAPTQSAARRNAEPFRLQQQQVARAPPSCIHHQSKTRWRRRAP</sequence>